<keyword evidence="4 6" id="KW-0472">Membrane</keyword>
<feature type="transmembrane region" description="Helical" evidence="6">
    <location>
        <begin position="72"/>
        <end position="94"/>
    </location>
</feature>
<dbReference type="PANTHER" id="PTHR23508">
    <property type="entry name" value="CARBOXYLIC ACID TRANSPORTER PROTEIN HOMOLOG"/>
    <property type="match status" value="1"/>
</dbReference>
<comment type="subcellular location">
    <subcellularLocation>
        <location evidence="1">Membrane</location>
        <topology evidence="1">Multi-pass membrane protein</topology>
    </subcellularLocation>
</comment>
<dbReference type="InterPro" id="IPR036259">
    <property type="entry name" value="MFS_trans_sf"/>
</dbReference>
<feature type="transmembrane region" description="Helical" evidence="6">
    <location>
        <begin position="126"/>
        <end position="145"/>
    </location>
</feature>
<keyword evidence="3 6" id="KW-1133">Transmembrane helix</keyword>
<dbReference type="PANTHER" id="PTHR23508:SF10">
    <property type="entry name" value="CARBOXYLIC ACID TRANSPORTER PROTEIN HOMOLOG"/>
    <property type="match status" value="1"/>
</dbReference>
<name>A0AAD7V6C0_9FUNG</name>
<reference evidence="8 9" key="1">
    <citation type="submission" date="2023-03" db="EMBL/GenBank/DDBJ databases">
        <title>Genome sequence of Lichtheimia ornata CBS 291.66.</title>
        <authorList>
            <person name="Mohabir J.T."/>
            <person name="Shea T.P."/>
            <person name="Kurbessoian T."/>
            <person name="Berby B."/>
            <person name="Fontaine J."/>
            <person name="Livny J."/>
            <person name="Gnirke A."/>
            <person name="Stajich J.E."/>
            <person name="Cuomo C.A."/>
        </authorList>
    </citation>
    <scope>NUCLEOTIDE SEQUENCE [LARGE SCALE GENOMIC DNA]</scope>
    <source>
        <strain evidence="8">CBS 291.66</strain>
    </source>
</reference>
<organism evidence="8 9">
    <name type="scientific">Lichtheimia ornata</name>
    <dbReference type="NCBI Taxonomy" id="688661"/>
    <lineage>
        <taxon>Eukaryota</taxon>
        <taxon>Fungi</taxon>
        <taxon>Fungi incertae sedis</taxon>
        <taxon>Mucoromycota</taxon>
        <taxon>Mucoromycotina</taxon>
        <taxon>Mucoromycetes</taxon>
        <taxon>Mucorales</taxon>
        <taxon>Lichtheimiaceae</taxon>
        <taxon>Lichtheimia</taxon>
    </lineage>
</organism>
<evidence type="ECO:0000256" key="3">
    <source>
        <dbReference type="ARBA" id="ARBA00022989"/>
    </source>
</evidence>
<sequence length="219" mass="23364">MGRSCNDEEASPPSPPPTATNEKKQHHFSSIIITNSIGMALNGYIAGATGFLILLLLKIYGATIVNEHVQAAFTYIFLAAYIVGEAGFGFLIDYIGRKKGLVIVASLILLGSIGSTSSNGTTPNQLVWLLIGFRVIIGIAQGGEYPCSAVSTTESTAHIKAKRRGMIIIGTTYLMVAGGYIITAVVTVILVAIFKDNLEPTWRLLVGLPIIPTAYILYC</sequence>
<evidence type="ECO:0000256" key="2">
    <source>
        <dbReference type="ARBA" id="ARBA00022692"/>
    </source>
</evidence>
<dbReference type="RefSeq" id="XP_058343349.1">
    <property type="nucleotide sequence ID" value="XM_058485826.1"/>
</dbReference>
<evidence type="ECO:0000256" key="5">
    <source>
        <dbReference type="SAM" id="MobiDB-lite"/>
    </source>
</evidence>
<evidence type="ECO:0000313" key="9">
    <source>
        <dbReference type="Proteomes" id="UP001234581"/>
    </source>
</evidence>
<proteinExistence type="predicted"/>
<accession>A0AAD7V6C0</accession>
<dbReference type="Pfam" id="PF00083">
    <property type="entry name" value="Sugar_tr"/>
    <property type="match status" value="1"/>
</dbReference>
<protein>
    <recommendedName>
        <fullName evidence="7">Major facilitator superfamily (MFS) profile domain-containing protein</fullName>
    </recommendedName>
</protein>
<dbReference type="PROSITE" id="PS50850">
    <property type="entry name" value="MFS"/>
    <property type="match status" value="1"/>
</dbReference>
<dbReference type="InterPro" id="IPR005828">
    <property type="entry name" value="MFS_sugar_transport-like"/>
</dbReference>
<feature type="transmembrane region" description="Helical" evidence="6">
    <location>
        <begin position="200"/>
        <end position="218"/>
    </location>
</feature>
<evidence type="ECO:0000259" key="7">
    <source>
        <dbReference type="PROSITE" id="PS50850"/>
    </source>
</evidence>
<comment type="caution">
    <text evidence="8">The sequence shown here is derived from an EMBL/GenBank/DDBJ whole genome shotgun (WGS) entry which is preliminary data.</text>
</comment>
<dbReference type="Gene3D" id="1.20.1250.20">
    <property type="entry name" value="MFS general substrate transporter like domains"/>
    <property type="match status" value="1"/>
</dbReference>
<dbReference type="InterPro" id="IPR020846">
    <property type="entry name" value="MFS_dom"/>
</dbReference>
<keyword evidence="9" id="KW-1185">Reference proteome</keyword>
<dbReference type="GO" id="GO:0005886">
    <property type="term" value="C:plasma membrane"/>
    <property type="evidence" value="ECO:0007669"/>
    <property type="project" value="TreeGrafter"/>
</dbReference>
<feature type="region of interest" description="Disordered" evidence="5">
    <location>
        <begin position="1"/>
        <end position="25"/>
    </location>
</feature>
<dbReference type="GeneID" id="83213201"/>
<evidence type="ECO:0000256" key="6">
    <source>
        <dbReference type="SAM" id="Phobius"/>
    </source>
</evidence>
<feature type="transmembrane region" description="Helical" evidence="6">
    <location>
        <begin position="41"/>
        <end position="60"/>
    </location>
</feature>
<dbReference type="GO" id="GO:0046943">
    <property type="term" value="F:carboxylic acid transmembrane transporter activity"/>
    <property type="evidence" value="ECO:0007669"/>
    <property type="project" value="TreeGrafter"/>
</dbReference>
<dbReference type="Proteomes" id="UP001234581">
    <property type="component" value="Unassembled WGS sequence"/>
</dbReference>
<evidence type="ECO:0000256" key="4">
    <source>
        <dbReference type="ARBA" id="ARBA00023136"/>
    </source>
</evidence>
<evidence type="ECO:0000313" key="8">
    <source>
        <dbReference type="EMBL" id="KAJ8658436.1"/>
    </source>
</evidence>
<dbReference type="AlphaFoldDB" id="A0AAD7V6C0"/>
<dbReference type="EMBL" id="JARTCD010000024">
    <property type="protein sequence ID" value="KAJ8658436.1"/>
    <property type="molecule type" value="Genomic_DNA"/>
</dbReference>
<gene>
    <name evidence="8" type="ORF">O0I10_005789</name>
</gene>
<feature type="transmembrane region" description="Helical" evidence="6">
    <location>
        <begin position="166"/>
        <end position="194"/>
    </location>
</feature>
<feature type="transmembrane region" description="Helical" evidence="6">
    <location>
        <begin position="101"/>
        <end position="120"/>
    </location>
</feature>
<feature type="domain" description="Major facilitator superfamily (MFS) profile" evidence="7">
    <location>
        <begin position="31"/>
        <end position="219"/>
    </location>
</feature>
<evidence type="ECO:0000256" key="1">
    <source>
        <dbReference type="ARBA" id="ARBA00004141"/>
    </source>
</evidence>
<keyword evidence="2 6" id="KW-0812">Transmembrane</keyword>
<dbReference type="SUPFAM" id="SSF103473">
    <property type="entry name" value="MFS general substrate transporter"/>
    <property type="match status" value="1"/>
</dbReference>